<sequence>MIYGTLGDDYVDGGDGNDQLSGGNGYDTFDGGAGTNLFAFDRTRDKIVGAGKSIVRQSLDAGSSALVLGSTWISPLTTRVATNAQLVASKFNPLGMNAASIGTTPKLASGASATPYVLKQVAIAPEYLKPAAPAFVVAAPATSFVPTTTSAFVPTIFGINSDIVVRVSDEDDDEGSDDDVMFLDELTSQLYARLKRDDDIAFYD</sequence>
<comment type="caution">
    <text evidence="1">The sequence shown here is derived from an EMBL/GenBank/DDBJ whole genome shotgun (WGS) entry which is preliminary data.</text>
</comment>
<proteinExistence type="predicted"/>
<dbReference type="EMBL" id="JAALFG010000003">
    <property type="protein sequence ID" value="NGP18576.1"/>
    <property type="molecule type" value="Genomic_DNA"/>
</dbReference>
<reference evidence="1 2" key="1">
    <citation type="submission" date="2020-02" db="EMBL/GenBank/DDBJ databases">
        <authorList>
            <person name="Khan S.A."/>
            <person name="Jeon C.O."/>
            <person name="Chun B.H."/>
        </authorList>
    </citation>
    <scope>NUCLEOTIDE SEQUENCE [LARGE SCALE GENOMIC DNA]</scope>
    <source>
        <strain evidence="1 2">H239</strain>
    </source>
</reference>
<evidence type="ECO:0000313" key="1">
    <source>
        <dbReference type="EMBL" id="NGP18576.1"/>
    </source>
</evidence>
<accession>A0A6M1SPT6</accession>
<gene>
    <name evidence="1" type="ORF">G5575_13775</name>
</gene>
<dbReference type="InterPro" id="IPR001343">
    <property type="entry name" value="Hemolysn_Ca-bd"/>
</dbReference>
<evidence type="ECO:0000313" key="2">
    <source>
        <dbReference type="Proteomes" id="UP000474802"/>
    </source>
</evidence>
<dbReference type="SUPFAM" id="SSF51120">
    <property type="entry name" value="beta-Roll"/>
    <property type="match status" value="1"/>
</dbReference>
<dbReference type="GO" id="GO:0005509">
    <property type="term" value="F:calcium ion binding"/>
    <property type="evidence" value="ECO:0007669"/>
    <property type="project" value="InterPro"/>
</dbReference>
<dbReference type="InterPro" id="IPR011049">
    <property type="entry name" value="Serralysin-like_metalloprot_C"/>
</dbReference>
<keyword evidence="2" id="KW-1185">Reference proteome</keyword>
<name>A0A6M1SPT6_9HYPH</name>
<dbReference type="Pfam" id="PF00353">
    <property type="entry name" value="HemolysinCabind"/>
    <property type="match status" value="1"/>
</dbReference>
<evidence type="ECO:0008006" key="3">
    <source>
        <dbReference type="Google" id="ProtNLM"/>
    </source>
</evidence>
<dbReference type="Proteomes" id="UP000474802">
    <property type="component" value="Unassembled WGS sequence"/>
</dbReference>
<dbReference type="Gene3D" id="2.150.10.10">
    <property type="entry name" value="Serralysin-like metalloprotease, C-terminal"/>
    <property type="match status" value="1"/>
</dbReference>
<organism evidence="1 2">
    <name type="scientific">Devosia aurantiaca</name>
    <dbReference type="NCBI Taxonomy" id="2714858"/>
    <lineage>
        <taxon>Bacteria</taxon>
        <taxon>Pseudomonadati</taxon>
        <taxon>Pseudomonadota</taxon>
        <taxon>Alphaproteobacteria</taxon>
        <taxon>Hyphomicrobiales</taxon>
        <taxon>Devosiaceae</taxon>
        <taxon>Devosia</taxon>
    </lineage>
</organism>
<dbReference type="AlphaFoldDB" id="A0A6M1SPT6"/>
<reference evidence="1 2" key="2">
    <citation type="submission" date="2020-03" db="EMBL/GenBank/DDBJ databases">
        <title>Devosia chinhatensis sp. nov., isolated from a hexachlorocyclohexane (HCH) dump site in India.</title>
        <authorList>
            <person name="Kumar M."/>
            <person name="Lal R."/>
        </authorList>
    </citation>
    <scope>NUCLEOTIDE SEQUENCE [LARGE SCALE GENOMIC DNA]</scope>
    <source>
        <strain evidence="1 2">H239</strain>
    </source>
</reference>
<protein>
    <recommendedName>
        <fullName evidence="3">Calcium-binding protein</fullName>
    </recommendedName>
</protein>
<dbReference type="PRINTS" id="PR00313">
    <property type="entry name" value="CABNDNGRPT"/>
</dbReference>